<dbReference type="InterPro" id="IPR050202">
    <property type="entry name" value="Cyt/Deoxycyt_deaminase"/>
</dbReference>
<sequence length="237" mass="25929">MITPELRRLVYAASEHVRRWNDDGDHTVAAALLTKTGQTVLGLNTYHFLGGPCGEIAALSNHAATCPDDPVVAVVAAYGGSGDVIAPCGKCRQILFDINPAIQCVVRGANGLEAHTVEELLPFAYDWKVADQPQRIYMWEGYEGSIRQGKKNQTIRIDDPFRPGPAQLVFEKDNGSVFTLDAYVTQVQTSTRDALTEEHALADGFANLDELHQALEHHYPELGVEDPVDVVTFTLAD</sequence>
<dbReference type="GO" id="GO:0004126">
    <property type="term" value="F:cytidine deaminase activity"/>
    <property type="evidence" value="ECO:0007669"/>
    <property type="project" value="UniProtKB-ARBA"/>
</dbReference>
<evidence type="ECO:0000256" key="1">
    <source>
        <dbReference type="ARBA" id="ARBA00006576"/>
    </source>
</evidence>
<reference evidence="3 4" key="1">
    <citation type="submission" date="2019-12" db="EMBL/GenBank/DDBJ databases">
        <title>Nesterenkonia muleiensis sp. nov., a novel actinobacterium isolated from sap of Populus euphratica.</title>
        <authorList>
            <person name="Wang R."/>
        </authorList>
    </citation>
    <scope>NUCLEOTIDE SEQUENCE [LARGE SCALE GENOMIC DNA]</scope>
    <source>
        <strain evidence="3 4">F10</strain>
    </source>
</reference>
<protein>
    <submittedName>
        <fullName evidence="3">ASCH domain-containing protein</fullName>
    </submittedName>
</protein>
<organism evidence="3 4">
    <name type="scientific">Nesterenkonia alkaliphila</name>
    <dbReference type="NCBI Taxonomy" id="1463631"/>
    <lineage>
        <taxon>Bacteria</taxon>
        <taxon>Bacillati</taxon>
        <taxon>Actinomycetota</taxon>
        <taxon>Actinomycetes</taxon>
        <taxon>Micrococcales</taxon>
        <taxon>Micrococcaceae</taxon>
        <taxon>Nesterenkonia</taxon>
    </lineage>
</organism>
<dbReference type="PROSITE" id="PS51747">
    <property type="entry name" value="CYT_DCMP_DEAMINASES_2"/>
    <property type="match status" value="1"/>
</dbReference>
<dbReference type="RefSeq" id="WP_188503703.1">
    <property type="nucleotide sequence ID" value="NZ_BMFX01000016.1"/>
</dbReference>
<dbReference type="InterPro" id="IPR002125">
    <property type="entry name" value="CMP_dCMP_dom"/>
</dbReference>
<dbReference type="InterPro" id="IPR016193">
    <property type="entry name" value="Cytidine_deaminase-like"/>
</dbReference>
<keyword evidence="4" id="KW-1185">Reference proteome</keyword>
<dbReference type="CDD" id="cd06552">
    <property type="entry name" value="ASCH_yqfb_like"/>
    <property type="match status" value="1"/>
</dbReference>
<proteinExistence type="inferred from homology"/>
<accession>A0A7K1UFT0</accession>
<dbReference type="PANTHER" id="PTHR11644:SF2">
    <property type="entry name" value="CYTIDINE DEAMINASE"/>
    <property type="match status" value="1"/>
</dbReference>
<dbReference type="PANTHER" id="PTHR11644">
    <property type="entry name" value="CYTIDINE DEAMINASE"/>
    <property type="match status" value="1"/>
</dbReference>
<dbReference type="InterPro" id="IPR015947">
    <property type="entry name" value="PUA-like_sf"/>
</dbReference>
<dbReference type="GO" id="GO:0072527">
    <property type="term" value="P:pyrimidine-containing compound metabolic process"/>
    <property type="evidence" value="ECO:0007669"/>
    <property type="project" value="UniProtKB-ARBA"/>
</dbReference>
<feature type="domain" description="CMP/dCMP-type deaminase" evidence="2">
    <location>
        <begin position="4"/>
        <end position="128"/>
    </location>
</feature>
<dbReference type="InterPro" id="IPR007374">
    <property type="entry name" value="ASCH_domain"/>
</dbReference>
<comment type="caution">
    <text evidence="3">The sequence shown here is derived from an EMBL/GenBank/DDBJ whole genome shotgun (WGS) entry which is preliminary data.</text>
</comment>
<evidence type="ECO:0000313" key="4">
    <source>
        <dbReference type="Proteomes" id="UP000460157"/>
    </source>
</evidence>
<dbReference type="CDD" id="cd01283">
    <property type="entry name" value="cytidine_deaminase"/>
    <property type="match status" value="1"/>
</dbReference>
<dbReference type="GO" id="GO:0008270">
    <property type="term" value="F:zinc ion binding"/>
    <property type="evidence" value="ECO:0007669"/>
    <property type="project" value="TreeGrafter"/>
</dbReference>
<gene>
    <name evidence="3" type="ORF">GNZ21_02505</name>
</gene>
<dbReference type="Gene3D" id="2.30.130.30">
    <property type="entry name" value="Hypothetical protein"/>
    <property type="match status" value="1"/>
</dbReference>
<evidence type="ECO:0000313" key="3">
    <source>
        <dbReference type="EMBL" id="MVT25244.1"/>
    </source>
</evidence>
<evidence type="ECO:0000259" key="2">
    <source>
        <dbReference type="PROSITE" id="PS51747"/>
    </source>
</evidence>
<name>A0A7K1UFT0_9MICC</name>
<dbReference type="EMBL" id="WRPM01000018">
    <property type="protein sequence ID" value="MVT25244.1"/>
    <property type="molecule type" value="Genomic_DNA"/>
</dbReference>
<dbReference type="GO" id="GO:0005829">
    <property type="term" value="C:cytosol"/>
    <property type="evidence" value="ECO:0007669"/>
    <property type="project" value="TreeGrafter"/>
</dbReference>
<dbReference type="Gene3D" id="3.40.140.10">
    <property type="entry name" value="Cytidine Deaminase, domain 2"/>
    <property type="match status" value="1"/>
</dbReference>
<dbReference type="SUPFAM" id="SSF88697">
    <property type="entry name" value="PUA domain-like"/>
    <property type="match status" value="1"/>
</dbReference>
<comment type="similarity">
    <text evidence="1">Belongs to the cytidine and deoxycytidylate deaminase family.</text>
</comment>
<dbReference type="Pfam" id="PF04266">
    <property type="entry name" value="ASCH"/>
    <property type="match status" value="1"/>
</dbReference>
<dbReference type="GO" id="GO:0055086">
    <property type="term" value="P:nucleobase-containing small molecule metabolic process"/>
    <property type="evidence" value="ECO:0007669"/>
    <property type="project" value="UniProtKB-ARBA"/>
</dbReference>
<dbReference type="SUPFAM" id="SSF53927">
    <property type="entry name" value="Cytidine deaminase-like"/>
    <property type="match status" value="1"/>
</dbReference>
<dbReference type="Proteomes" id="UP000460157">
    <property type="component" value="Unassembled WGS sequence"/>
</dbReference>
<dbReference type="SMART" id="SM01022">
    <property type="entry name" value="ASCH"/>
    <property type="match status" value="1"/>
</dbReference>
<dbReference type="AlphaFoldDB" id="A0A7K1UFT0"/>